<dbReference type="Pfam" id="PF13328">
    <property type="entry name" value="HD_4"/>
    <property type="match status" value="1"/>
</dbReference>
<evidence type="ECO:0000259" key="8">
    <source>
        <dbReference type="PROSITE" id="PS51880"/>
    </source>
</evidence>
<protein>
    <recommendedName>
        <fullName evidence="1">GTP pyrophosphokinase</fullName>
    </recommendedName>
    <alternativeName>
        <fullName evidence="4">(p)ppGpp synthase</fullName>
    </alternativeName>
    <alternativeName>
        <fullName evidence="3">ATP:GTP 3'-pyrophosphotransferase</fullName>
    </alternativeName>
    <alternativeName>
        <fullName evidence="5">ppGpp synthase I</fullName>
    </alternativeName>
</protein>
<dbReference type="Pfam" id="PF19296">
    <property type="entry name" value="RelA_AH_RIS"/>
    <property type="match status" value="1"/>
</dbReference>
<dbReference type="Pfam" id="PF02824">
    <property type="entry name" value="TGS"/>
    <property type="match status" value="1"/>
</dbReference>
<dbReference type="Proteomes" id="UP000243374">
    <property type="component" value="Unassembled WGS sequence"/>
</dbReference>
<dbReference type="NCBIfam" id="TIGR00691">
    <property type="entry name" value="spoT_relA"/>
    <property type="match status" value="1"/>
</dbReference>
<dbReference type="SUPFAM" id="SSF81301">
    <property type="entry name" value="Nucleotidyltransferase"/>
    <property type="match status" value="1"/>
</dbReference>
<evidence type="ECO:0000256" key="2">
    <source>
        <dbReference type="ARBA" id="ARBA00025704"/>
    </source>
</evidence>
<evidence type="ECO:0000313" key="9">
    <source>
        <dbReference type="EMBL" id="SFK19654.1"/>
    </source>
</evidence>
<dbReference type="InterPro" id="IPR004095">
    <property type="entry name" value="TGS"/>
</dbReference>
<feature type="domain" description="ACT" evidence="7">
    <location>
        <begin position="681"/>
        <end position="754"/>
    </location>
</feature>
<dbReference type="Gene3D" id="3.30.460.10">
    <property type="entry name" value="Beta Polymerase, domain 2"/>
    <property type="match status" value="1"/>
</dbReference>
<dbReference type="Pfam" id="PF04607">
    <property type="entry name" value="RelA_SpoT"/>
    <property type="match status" value="1"/>
</dbReference>
<dbReference type="SUPFAM" id="SSF109604">
    <property type="entry name" value="HD-domain/PDEase-like"/>
    <property type="match status" value="1"/>
</dbReference>
<dbReference type="SUPFAM" id="SSF55021">
    <property type="entry name" value="ACT-like"/>
    <property type="match status" value="1"/>
</dbReference>
<dbReference type="FunFam" id="3.30.460.10:FF:000001">
    <property type="entry name" value="GTP pyrophosphokinase RelA"/>
    <property type="match status" value="1"/>
</dbReference>
<dbReference type="GO" id="GO:0005886">
    <property type="term" value="C:plasma membrane"/>
    <property type="evidence" value="ECO:0007669"/>
    <property type="project" value="TreeGrafter"/>
</dbReference>
<dbReference type="GO" id="GO:0015969">
    <property type="term" value="P:guanosine tetraphosphate metabolic process"/>
    <property type="evidence" value="ECO:0007669"/>
    <property type="project" value="InterPro"/>
</dbReference>
<name>A0A662ZC32_9GAMM</name>
<dbReference type="AlphaFoldDB" id="A0A662ZC32"/>
<gene>
    <name evidence="9" type="ORF">SAMN04487865_10362</name>
</gene>
<evidence type="ECO:0000259" key="7">
    <source>
        <dbReference type="PROSITE" id="PS51671"/>
    </source>
</evidence>
<dbReference type="NCBIfam" id="NF008124">
    <property type="entry name" value="PRK10872.1"/>
    <property type="match status" value="1"/>
</dbReference>
<dbReference type="InterPro" id="IPR002912">
    <property type="entry name" value="ACT_dom"/>
</dbReference>
<dbReference type="InterPro" id="IPR045600">
    <property type="entry name" value="RelA/SpoT_AH_RIS"/>
</dbReference>
<dbReference type="PANTHER" id="PTHR21262">
    <property type="entry name" value="GUANOSINE-3',5'-BIS DIPHOSPHATE 3'-PYROPHOSPHOHYDROLASE"/>
    <property type="match status" value="1"/>
</dbReference>
<evidence type="ECO:0000256" key="5">
    <source>
        <dbReference type="ARBA" id="ARBA00033308"/>
    </source>
</evidence>
<dbReference type="PROSITE" id="PS51880">
    <property type="entry name" value="TGS"/>
    <property type="match status" value="1"/>
</dbReference>
<accession>A0A662ZC32</accession>
<keyword evidence="10" id="KW-1185">Reference proteome</keyword>
<dbReference type="EMBL" id="FOSF01000036">
    <property type="protein sequence ID" value="SFK19654.1"/>
    <property type="molecule type" value="Genomic_DNA"/>
</dbReference>
<dbReference type="PROSITE" id="PS51671">
    <property type="entry name" value="ACT"/>
    <property type="match status" value="1"/>
</dbReference>
<keyword evidence="9" id="KW-0418">Kinase</keyword>
<sequence length="754" mass="85257">MVAIRQTHNASFDFAKWVEALELSAEYKDAISKTNEFVLRCIRKTEVEEDFVNPDDLVARFNHISSEIVGILMTLNMDLPSLEVSIIYPAYESGFIKLDDIREEFGPKITTLLLAVKDMEAIRSLQTLTSSNATEEQVDRVRRMLLAMVKDVRAVVVKLAERIAVIRAAKEESPESRYLIAKEVSNVYAPLANRLGIGQLKWELEDLAFKFLHPDTYKEIASDLGERRVDREKYIENFVSSLSSLLKNEGIEASVYGRPKHIYSIWKKMQKKHLKFSELYDVRAVRVLVSTIEECYAALGVIHSNFEHIAKEFDDYIANPKPNGYQSIHTVVYGEGHKVVEIQIRTKSMHNSAELGVAAHWKYKEGNGQSQGVEERINWLRKLLSWRDDLIKSGALEEEFKNQVFEDRVYIFTPNGEVIDLPTGATPLDFAYHVHTMVGHCCIGAKVDGRIVPYTYKLKTGEQVEIITSKNPNPSRDWINSENGFLKTAKARNKVQSYFRKLDFDRNKELGAGLIEKELVKQGIDISKEQVNSILKLKLSRFNLKSVDDIFANVGAGDIGVNIIIGIISANIEKNKDEVVDSNELIEDLINKRQNDELLKKNKTKSGIIVEGVGDIMTHMAKCCQPIPGDEIVGFVTQGRGISIHRCDCEKFRRMQELFPERVVDATWGSNVNIDSGYTVTVRIVSEDYSGFLRDITTVIANEKMNVLGIKSHVDSAKNVCLVDVDLLVVSIPVLNRTLAKLNDLTRVISAQRV</sequence>
<dbReference type="GO" id="GO:0008728">
    <property type="term" value="F:GTP diphosphokinase activity"/>
    <property type="evidence" value="ECO:0007669"/>
    <property type="project" value="TreeGrafter"/>
</dbReference>
<evidence type="ECO:0000313" key="10">
    <source>
        <dbReference type="Proteomes" id="UP000243374"/>
    </source>
</evidence>
<dbReference type="InterPro" id="IPR045865">
    <property type="entry name" value="ACT-like_dom_sf"/>
</dbReference>
<feature type="domain" description="TGS" evidence="8">
    <location>
        <begin position="407"/>
        <end position="468"/>
    </location>
</feature>
<dbReference type="RefSeq" id="WP_074840981.1">
    <property type="nucleotide sequence ID" value="NZ_CP047056.1"/>
</dbReference>
<comment type="pathway">
    <text evidence="2">Purine metabolism.</text>
</comment>
<dbReference type="CDD" id="cd01668">
    <property type="entry name" value="TGS_RSH"/>
    <property type="match status" value="1"/>
</dbReference>
<evidence type="ECO:0000256" key="4">
    <source>
        <dbReference type="ARBA" id="ARBA00032407"/>
    </source>
</evidence>
<dbReference type="SUPFAM" id="SSF81271">
    <property type="entry name" value="TGS-like"/>
    <property type="match status" value="1"/>
</dbReference>
<dbReference type="GO" id="GO:0008893">
    <property type="term" value="F:guanosine-3',5'-bis(diphosphate) 3'-diphosphatase activity"/>
    <property type="evidence" value="ECO:0007669"/>
    <property type="project" value="TreeGrafter"/>
</dbReference>
<dbReference type="Pfam" id="PF13291">
    <property type="entry name" value="ACT_4"/>
    <property type="match status" value="1"/>
</dbReference>
<dbReference type="Gene3D" id="3.30.70.260">
    <property type="match status" value="1"/>
</dbReference>
<dbReference type="CDD" id="cd05399">
    <property type="entry name" value="NT_Rel-Spo_like"/>
    <property type="match status" value="1"/>
</dbReference>
<evidence type="ECO:0000256" key="1">
    <source>
        <dbReference type="ARBA" id="ARBA00019852"/>
    </source>
</evidence>
<keyword evidence="9" id="KW-0808">Transferase</keyword>
<dbReference type="GO" id="GO:0042594">
    <property type="term" value="P:response to starvation"/>
    <property type="evidence" value="ECO:0007669"/>
    <property type="project" value="TreeGrafter"/>
</dbReference>
<dbReference type="InterPro" id="IPR012676">
    <property type="entry name" value="TGS-like"/>
</dbReference>
<evidence type="ECO:0000256" key="3">
    <source>
        <dbReference type="ARBA" id="ARBA00029754"/>
    </source>
</evidence>
<dbReference type="Gene3D" id="1.10.3210.10">
    <property type="entry name" value="Hypothetical protein af1432"/>
    <property type="match status" value="1"/>
</dbReference>
<proteinExistence type="inferred from homology"/>
<organism evidence="9 10">
    <name type="scientific">Succinivibrio dextrinosolvens</name>
    <dbReference type="NCBI Taxonomy" id="83771"/>
    <lineage>
        <taxon>Bacteria</taxon>
        <taxon>Pseudomonadati</taxon>
        <taxon>Pseudomonadota</taxon>
        <taxon>Gammaproteobacteria</taxon>
        <taxon>Aeromonadales</taxon>
        <taxon>Succinivibrionaceae</taxon>
        <taxon>Succinivibrio</taxon>
    </lineage>
</organism>
<dbReference type="InterPro" id="IPR004811">
    <property type="entry name" value="RelA/Spo_fam"/>
</dbReference>
<dbReference type="InterPro" id="IPR007685">
    <property type="entry name" value="RelA_SpoT"/>
</dbReference>
<dbReference type="OrthoDB" id="9805041at2"/>
<evidence type="ECO:0000256" key="6">
    <source>
        <dbReference type="RuleBase" id="RU003847"/>
    </source>
</evidence>
<dbReference type="InterPro" id="IPR033655">
    <property type="entry name" value="TGS_RelA/SpoT"/>
</dbReference>
<dbReference type="GO" id="GO:0015949">
    <property type="term" value="P:nucleobase-containing small molecule interconversion"/>
    <property type="evidence" value="ECO:0007669"/>
    <property type="project" value="UniProtKB-ARBA"/>
</dbReference>
<comment type="similarity">
    <text evidence="6">Belongs to the relA/spoT family.</text>
</comment>
<dbReference type="InterPro" id="IPR043519">
    <property type="entry name" value="NT_sf"/>
</dbReference>
<dbReference type="FunFam" id="3.10.20.30:FF:000002">
    <property type="entry name" value="GTP pyrophosphokinase (RelA/SpoT)"/>
    <property type="match status" value="1"/>
</dbReference>
<comment type="function">
    <text evidence="6">In eubacteria ppGpp (guanosine 3'-diphosphate 5'-diphosphate) is a mediator of the stringent response that coordinates a variety of cellular activities in response to changes in nutritional abundance.</text>
</comment>
<dbReference type="Gene3D" id="3.10.20.30">
    <property type="match status" value="1"/>
</dbReference>
<reference evidence="9 10" key="1">
    <citation type="submission" date="2016-10" db="EMBL/GenBank/DDBJ databases">
        <authorList>
            <person name="Varghese N."/>
            <person name="Submissions S."/>
        </authorList>
    </citation>
    <scope>NUCLEOTIDE SEQUENCE [LARGE SCALE GENOMIC DNA]</scope>
    <source>
        <strain evidence="9 10">22B</strain>
    </source>
</reference>
<dbReference type="InterPro" id="IPR012675">
    <property type="entry name" value="Beta-grasp_dom_sf"/>
</dbReference>
<dbReference type="PANTHER" id="PTHR21262:SF31">
    <property type="entry name" value="GTP PYROPHOSPHOKINASE"/>
    <property type="match status" value="1"/>
</dbReference>
<dbReference type="GO" id="GO:0016301">
    <property type="term" value="F:kinase activity"/>
    <property type="evidence" value="ECO:0007669"/>
    <property type="project" value="UniProtKB-KW"/>
</dbReference>
<dbReference type="SMART" id="SM00954">
    <property type="entry name" value="RelA_SpoT"/>
    <property type="match status" value="1"/>
</dbReference>